<protein>
    <submittedName>
        <fullName evidence="1">Serine--tRNA ligase</fullName>
    </submittedName>
</protein>
<dbReference type="OMA" id="RDPRANM"/>
<comment type="caution">
    <text evidence="1">The sequence shown here is derived from an EMBL/GenBank/DDBJ whole genome shotgun (WGS) entry which is preliminary data.</text>
</comment>
<dbReference type="GO" id="GO:0016874">
    <property type="term" value="F:ligase activity"/>
    <property type="evidence" value="ECO:0007669"/>
    <property type="project" value="UniProtKB-KW"/>
</dbReference>
<gene>
    <name evidence="1" type="ORF">CEY00_Acc17883</name>
</gene>
<dbReference type="EMBL" id="NKQK01000016">
    <property type="protein sequence ID" value="PSS07535.1"/>
    <property type="molecule type" value="Genomic_DNA"/>
</dbReference>
<dbReference type="InParanoid" id="A0A2R6QFX3"/>
<accession>A0A2R6QFX3</accession>
<reference evidence="2" key="2">
    <citation type="journal article" date="2018" name="BMC Genomics">
        <title>A manually annotated Actinidia chinensis var. chinensis (kiwifruit) genome highlights the challenges associated with draft genomes and gene prediction in plants.</title>
        <authorList>
            <person name="Pilkington S.M."/>
            <person name="Crowhurst R."/>
            <person name="Hilario E."/>
            <person name="Nardozza S."/>
            <person name="Fraser L."/>
            <person name="Peng Y."/>
            <person name="Gunaseelan K."/>
            <person name="Simpson R."/>
            <person name="Tahir J."/>
            <person name="Deroles S.C."/>
            <person name="Templeton K."/>
            <person name="Luo Z."/>
            <person name="Davy M."/>
            <person name="Cheng C."/>
            <person name="McNeilage M."/>
            <person name="Scaglione D."/>
            <person name="Liu Y."/>
            <person name="Zhang Q."/>
            <person name="Datson P."/>
            <person name="De Silva N."/>
            <person name="Gardiner S.E."/>
            <person name="Bassett H."/>
            <person name="Chagne D."/>
            <person name="McCallum J."/>
            <person name="Dzierzon H."/>
            <person name="Deng C."/>
            <person name="Wang Y.Y."/>
            <person name="Barron L."/>
            <person name="Manako K."/>
            <person name="Bowen J."/>
            <person name="Foster T.M."/>
            <person name="Erridge Z.A."/>
            <person name="Tiffin H."/>
            <person name="Waite C.N."/>
            <person name="Davies K.M."/>
            <person name="Grierson E.P."/>
            <person name="Laing W.A."/>
            <person name="Kirk R."/>
            <person name="Chen X."/>
            <person name="Wood M."/>
            <person name="Montefiori M."/>
            <person name="Brummell D.A."/>
            <person name="Schwinn K.E."/>
            <person name="Catanach A."/>
            <person name="Fullerton C."/>
            <person name="Li D."/>
            <person name="Meiyalaghan S."/>
            <person name="Nieuwenhuizen N."/>
            <person name="Read N."/>
            <person name="Prakash R."/>
            <person name="Hunter D."/>
            <person name="Zhang H."/>
            <person name="McKenzie M."/>
            <person name="Knabel M."/>
            <person name="Harris A."/>
            <person name="Allan A.C."/>
            <person name="Gleave A."/>
            <person name="Chen A."/>
            <person name="Janssen B.J."/>
            <person name="Plunkett B."/>
            <person name="Ampomah-Dwamena C."/>
            <person name="Voogd C."/>
            <person name="Leif D."/>
            <person name="Lafferty D."/>
            <person name="Souleyre E.J.F."/>
            <person name="Varkonyi-Gasic E."/>
            <person name="Gambi F."/>
            <person name="Hanley J."/>
            <person name="Yao J.L."/>
            <person name="Cheung J."/>
            <person name="David K.M."/>
            <person name="Warren B."/>
            <person name="Marsh K."/>
            <person name="Snowden K.C."/>
            <person name="Lin-Wang K."/>
            <person name="Brian L."/>
            <person name="Martinez-Sanchez M."/>
            <person name="Wang M."/>
            <person name="Ileperuma N."/>
            <person name="Macnee N."/>
            <person name="Campin R."/>
            <person name="McAtee P."/>
            <person name="Drummond R.S.M."/>
            <person name="Espley R.V."/>
            <person name="Ireland H.S."/>
            <person name="Wu R."/>
            <person name="Atkinson R.G."/>
            <person name="Karunairetnam S."/>
            <person name="Bulley S."/>
            <person name="Chunkath S."/>
            <person name="Hanley Z."/>
            <person name="Storey R."/>
            <person name="Thrimawithana A.H."/>
            <person name="Thomson S."/>
            <person name="David C."/>
            <person name="Testolin R."/>
            <person name="Huang H."/>
            <person name="Hellens R.P."/>
            <person name="Schaffer R.J."/>
        </authorList>
    </citation>
    <scope>NUCLEOTIDE SEQUENCE [LARGE SCALE GENOMIC DNA]</scope>
    <source>
        <strain evidence="2">cv. Red5</strain>
    </source>
</reference>
<dbReference type="Gramene" id="PSS07535">
    <property type="protein sequence ID" value="PSS07535"/>
    <property type="gene ID" value="CEY00_Acc17883"/>
</dbReference>
<evidence type="ECO:0000313" key="1">
    <source>
        <dbReference type="EMBL" id="PSS07535.1"/>
    </source>
</evidence>
<keyword evidence="1" id="KW-0436">Ligase</keyword>
<organism evidence="1 2">
    <name type="scientific">Actinidia chinensis var. chinensis</name>
    <name type="common">Chinese soft-hair kiwi</name>
    <dbReference type="NCBI Taxonomy" id="1590841"/>
    <lineage>
        <taxon>Eukaryota</taxon>
        <taxon>Viridiplantae</taxon>
        <taxon>Streptophyta</taxon>
        <taxon>Embryophyta</taxon>
        <taxon>Tracheophyta</taxon>
        <taxon>Spermatophyta</taxon>
        <taxon>Magnoliopsida</taxon>
        <taxon>eudicotyledons</taxon>
        <taxon>Gunneridae</taxon>
        <taxon>Pentapetalae</taxon>
        <taxon>asterids</taxon>
        <taxon>Ericales</taxon>
        <taxon>Actinidiaceae</taxon>
        <taxon>Actinidia</taxon>
    </lineage>
</organism>
<keyword evidence="2" id="KW-1185">Reference proteome</keyword>
<dbReference type="AlphaFoldDB" id="A0A2R6QFX3"/>
<reference evidence="1 2" key="1">
    <citation type="submission" date="2017-07" db="EMBL/GenBank/DDBJ databases">
        <title>An improved, manually edited Actinidia chinensis var. chinensis (kiwifruit) genome highlights the challenges associated with draft genomes and gene prediction in plants.</title>
        <authorList>
            <person name="Pilkington S."/>
            <person name="Crowhurst R."/>
            <person name="Hilario E."/>
            <person name="Nardozza S."/>
            <person name="Fraser L."/>
            <person name="Peng Y."/>
            <person name="Gunaseelan K."/>
            <person name="Simpson R."/>
            <person name="Tahir J."/>
            <person name="Deroles S."/>
            <person name="Templeton K."/>
            <person name="Luo Z."/>
            <person name="Davy M."/>
            <person name="Cheng C."/>
            <person name="Mcneilage M."/>
            <person name="Scaglione D."/>
            <person name="Liu Y."/>
            <person name="Zhang Q."/>
            <person name="Datson P."/>
            <person name="De Silva N."/>
            <person name="Gardiner S."/>
            <person name="Bassett H."/>
            <person name="Chagne D."/>
            <person name="Mccallum J."/>
            <person name="Dzierzon H."/>
            <person name="Deng C."/>
            <person name="Wang Y.-Y."/>
            <person name="Barron N."/>
            <person name="Manako K."/>
            <person name="Bowen J."/>
            <person name="Foster T."/>
            <person name="Erridge Z."/>
            <person name="Tiffin H."/>
            <person name="Waite C."/>
            <person name="Davies K."/>
            <person name="Grierson E."/>
            <person name="Laing W."/>
            <person name="Kirk R."/>
            <person name="Chen X."/>
            <person name="Wood M."/>
            <person name="Montefiori M."/>
            <person name="Brummell D."/>
            <person name="Schwinn K."/>
            <person name="Catanach A."/>
            <person name="Fullerton C."/>
            <person name="Li D."/>
            <person name="Meiyalaghan S."/>
            <person name="Nieuwenhuizen N."/>
            <person name="Read N."/>
            <person name="Prakash R."/>
            <person name="Hunter D."/>
            <person name="Zhang H."/>
            <person name="Mckenzie M."/>
            <person name="Knabel M."/>
            <person name="Harris A."/>
            <person name="Allan A."/>
            <person name="Chen A."/>
            <person name="Janssen B."/>
            <person name="Plunkett B."/>
            <person name="Dwamena C."/>
            <person name="Voogd C."/>
            <person name="Leif D."/>
            <person name="Lafferty D."/>
            <person name="Souleyre E."/>
            <person name="Varkonyi-Gasic E."/>
            <person name="Gambi F."/>
            <person name="Hanley J."/>
            <person name="Yao J.-L."/>
            <person name="Cheung J."/>
            <person name="David K."/>
            <person name="Warren B."/>
            <person name="Marsh K."/>
            <person name="Snowden K."/>
            <person name="Lin-Wang K."/>
            <person name="Brian L."/>
            <person name="Martinez-Sanchez M."/>
            <person name="Wang M."/>
            <person name="Ileperuma N."/>
            <person name="Macnee N."/>
            <person name="Campin R."/>
            <person name="Mcatee P."/>
            <person name="Drummond R."/>
            <person name="Espley R."/>
            <person name="Ireland H."/>
            <person name="Wu R."/>
            <person name="Atkinson R."/>
            <person name="Karunairetnam S."/>
            <person name="Bulley S."/>
            <person name="Chunkath S."/>
            <person name="Hanley Z."/>
            <person name="Storey R."/>
            <person name="Thrimawithana A."/>
            <person name="Thomson S."/>
            <person name="David C."/>
            <person name="Testolin R."/>
        </authorList>
    </citation>
    <scope>NUCLEOTIDE SEQUENCE [LARGE SCALE GENOMIC DNA]</scope>
    <source>
        <strain evidence="2">cv. Red5</strain>
        <tissue evidence="1">Young leaf</tissue>
    </source>
</reference>
<proteinExistence type="predicted"/>
<dbReference type="OrthoDB" id="1676631at2759"/>
<dbReference type="Proteomes" id="UP000241394">
    <property type="component" value="Chromosome LG16"/>
</dbReference>
<name>A0A2R6QFX3_ACTCC</name>
<evidence type="ECO:0000313" key="2">
    <source>
        <dbReference type="Proteomes" id="UP000241394"/>
    </source>
</evidence>
<sequence>MACFNVSSNKEKSLVSRAASGSNHVAETLSADLSGGKVCKGKALTYAIAVERIGDRLRILEEEVDVMKRDFIEGMEERKKLMDEISQQFQVLKHYLRSGNHVFGDGVLIVNPRKNGRGGTGLSQVLHWQSNPSLFIRDPRANMGAFEVSADTDEP</sequence>